<feature type="compositionally biased region" description="Polar residues" evidence="1">
    <location>
        <begin position="49"/>
        <end position="64"/>
    </location>
</feature>
<feature type="region of interest" description="Disordered" evidence="1">
    <location>
        <begin position="671"/>
        <end position="698"/>
    </location>
</feature>
<comment type="caution">
    <text evidence="2">The sequence shown here is derived from an EMBL/GenBank/DDBJ whole genome shotgun (WGS) entry which is preliminary data.</text>
</comment>
<feature type="compositionally biased region" description="Polar residues" evidence="1">
    <location>
        <begin position="1798"/>
        <end position="1823"/>
    </location>
</feature>
<feature type="region of interest" description="Disordered" evidence="1">
    <location>
        <begin position="22"/>
        <end position="82"/>
    </location>
</feature>
<keyword evidence="3" id="KW-1185">Reference proteome</keyword>
<name>A0ABQ5RYT7_9CHLO</name>
<feature type="region of interest" description="Disordered" evidence="1">
    <location>
        <begin position="2628"/>
        <end position="2650"/>
    </location>
</feature>
<feature type="region of interest" description="Disordered" evidence="1">
    <location>
        <begin position="2026"/>
        <end position="2064"/>
    </location>
</feature>
<dbReference type="Proteomes" id="UP001165090">
    <property type="component" value="Unassembled WGS sequence"/>
</dbReference>
<organism evidence="2 3">
    <name type="scientific">Volvox africanus</name>
    <dbReference type="NCBI Taxonomy" id="51714"/>
    <lineage>
        <taxon>Eukaryota</taxon>
        <taxon>Viridiplantae</taxon>
        <taxon>Chlorophyta</taxon>
        <taxon>core chlorophytes</taxon>
        <taxon>Chlorophyceae</taxon>
        <taxon>CS clade</taxon>
        <taxon>Chlamydomonadales</taxon>
        <taxon>Volvocaceae</taxon>
        <taxon>Volvox</taxon>
    </lineage>
</organism>
<sequence>MKRDRHSVVLVSSLAQAVAAPRGHRSLGDGDNLALGAGRRSGSLHDRTNINSRGWNNSTKTSPTMKRRTQDNKENSKLPGLRKFQHVQSKLTAPVFAQRRLKHADGADKAETAPGGGHLAPFSDLHPPIPQANNLGSADGPQGPGKSVPFDHFVTKRCRGQQLLDAHRDIGFISPRPHVHIDDRAPEQKQAEVLTNLPVVSPLARASPHPSVSALYQYAQEVRTPLSSAVNASSSCKEALSVGNANMSRGSKAAAHELDQARSEDLTDSFGTWLASMSMQPEALPPVALERMHALWRKAKEAVQLQALVEQFQNIELEQNVTETFELYGTSQFPTNNCLEGGEATLQQQLLDAEEHLVCLTQLQTSPGDSQAPLGAEAPSSDDPGATYLEAEVGTVVAAASPVAQSFGQACSRVCSTGSVAISAQASDRAWECSGTPTAAQFMEGGAMGMELDIIPSNASGLKHADDGSFQDPPGPQIQPCYSSTSAALVTARTELESPYSCARFTGVAPCGPAETPGLSVISRAPEAVPFATWVAGVDGAACPVESPTVRLTPMVEDSASVATPEGTMLSPGGMPSPQAVDSGLIAPQSHQQSAGLSFVSRMPQPVAFAMWATHGKLDQTPGAASDCYGPRSDCAGSPQQSAGLSVISSIPQAMAFDVWESVQRAHLTRSAGGNMHSSPSPYTSISPLSSVGPETVSKPELAGSWHISAASTPFMGLGTNVERTSPATHVRCNPLFEIDSPASSISVLPERADALGGLAPTPSPARMVSPPSLASTPLSAFSQGLHSNLTSPVGECSPVLFNGKAFAAADLSASTVATPGACVVTVIDTSSNTNVGEPEPAAEAVFAEKLSESVDDMGSRDESPVQAEASLPGAANAADGDLSLSPSGDDVPFPEVYAMPEAAVPAAALVEGCRADYLSSKDVLSPAAENVITTKFAASPVADFHVRESSCMETHLAIQSANLAGVDTEAVDLQQVPSEEITQGVPAVVLSRVPSWDQGSPEPGVAVQEPPSGCCNTARQNGSAKVQLLGEGASQSYPNTPSAAWSPSQTTSVYATPLEAFATPTSFASLCSAICLTAMRMRGGPAMASGRGPVSGNRTPSNFTFGLSHVQPDGCGSHMDAPTPTLGPAIPVAADGVSKSNPGLPLGVGFHANAGFGSPLPLMQLSPVQMRVLDHLAGEIFAALSPANKPAVAKDQGSSPLRPKAAQEQSLTGDEGRPSSDATAVAFSLAQLLADLRSPLPAPGHQRTRLASSARETATASIVDVAPVAKIELGDFEVTSPSTTASNAQAGVSAADSVHAPSASPMPNFARLMAFLNAASHTATAPVGVGRPSGVQGQPKPALAPVDNEVDGANATAPYFNFTHLLAQLYSPLSNPDAARPEDAASGTGYIDSPITAHGGHDSPASSEAASFGFSTAAKQMASRITPSTTPGGVSFVRWAHDAGPPSFRLDNDAPRGRAARTPSTPVSFSFGAPFGQMPTNEDVTPVVGNGHPKDMHAGQGPSPTKLQLHPLPTAAGGEQVQPPCAAAQPQGGRQATNESFSFHAVAANSEVPNGNTVSSPAFSFGPQSGDLLGCAATSTAAFGLNAEQDRSPVGIGEVEAAQSAVRCSLRGVAGSLARQGSWSPAPSLGIWGSKTRGSDVSASPLNTSQTPSARGFTFNHVVASLMTTPIWPGPGTTAAELAAERRETGFVSDLSAAFQQFALAVSPTLFGMATNGDPQEAPGVDSLDLRQDNVTPSTCDGTKNAGQGAGVECLQEDVYAPAAAFLWATLLGNLQSPVPAAIHARQQNPGPKLPPTASSKGTLPANTDVTDVSEPSSTGSISGPAAVAEASAAPPPYEDLPDLIARGLCLSASTTVQPLDDGLITAEPDSCSVLGEDSTPSGCSTQVLDCLFHPAHKLIPAATPGTLDDSPVVTLQSPTGQVVIKSVSDSNRGSSDTLYAAPTAETTCTTGPAPTSPTRDPQAIDRNAAVNVDGNSSHNSPVFSFHVASEGSARSVDSAQAFLPLTVTTKSAEPCSDSIIVNDAGASTPGVWSPVVGRSEDDIAGQQGPPTGSVSPQHEQSTASIVDAMPRVLSSAGAISTTTESQQHIGAAVPSDAIELTKDNSTAGSSHIASLPLPLSVTCKRQDVHEVPVSPLTFSYLSSGTPPSTPPTAELASLGKAGSVVGQPRASPRASTGSSSHFWAPSPSGPSAASGERVTLEASNRRIRTNADLLLDFQGSPAHVAPTVPIASVTGAVTPRIKGVPFAWHGAHAPLHVSPLRKSWDAAIHSNIQPLTHVTAAMQNVSASAVFPVAPGAVFKPSSKPKDSSAAGCGISATRATVINPSDGQRFATACVAAGRNSAGMAQAGLRPRTIQPGQGPPLQQLVATGIEQALASATAAVVQHSSGLPLSHRLGLWPAAAWGIPCNPPADVATLLPSAVVSDPAKAPQGLQREGVMQAKAGVRSPTKQAAAPGRAVVTSRDVQTTPGLIKMYRDNELKETAAQPSQALVDKPVQLPCDRRTGQVPVGTGSVAINRKPVYRSRIPMPGGATRASAATKVTNQVSCASTAASSDGEESNPGMSRTPPERLVRRRRLLSCSAAAGGPQRVLVKRGTQRASVQDAADIAMGLGEEEVRRRARVLGMRISPYLRTKPSKVRPPEAPKPSKG</sequence>
<protein>
    <submittedName>
        <fullName evidence="2">Uncharacterized protein</fullName>
    </submittedName>
</protein>
<gene>
    <name evidence="2" type="ORF">VaNZ11_005540</name>
</gene>
<feature type="region of interest" description="Disordered" evidence="1">
    <location>
        <begin position="103"/>
        <end position="149"/>
    </location>
</feature>
<feature type="compositionally biased region" description="Polar residues" evidence="1">
    <location>
        <begin position="676"/>
        <end position="690"/>
    </location>
</feature>
<reference evidence="2 3" key="1">
    <citation type="journal article" date="2023" name="IScience">
        <title>Expanded male sex-determining region conserved during the evolution of homothallism in the green alga Volvox.</title>
        <authorList>
            <person name="Yamamoto K."/>
            <person name="Matsuzaki R."/>
            <person name="Mahakham W."/>
            <person name="Heman W."/>
            <person name="Sekimoto H."/>
            <person name="Kawachi M."/>
            <person name="Minakuchi Y."/>
            <person name="Toyoda A."/>
            <person name="Nozaki H."/>
        </authorList>
    </citation>
    <scope>NUCLEOTIDE SEQUENCE [LARGE SCALE GENOMIC DNA]</scope>
    <source>
        <strain evidence="2 3">NIES-4468</strain>
    </source>
</reference>
<proteinExistence type="predicted"/>
<evidence type="ECO:0000313" key="3">
    <source>
        <dbReference type="Proteomes" id="UP001165090"/>
    </source>
</evidence>
<feature type="compositionally biased region" description="Low complexity" evidence="1">
    <location>
        <begin position="2186"/>
        <end position="2197"/>
    </location>
</feature>
<accession>A0ABQ5RYT7</accession>
<feature type="region of interest" description="Disordered" evidence="1">
    <location>
        <begin position="2443"/>
        <end position="2465"/>
    </location>
</feature>
<feature type="region of interest" description="Disordered" evidence="1">
    <location>
        <begin position="2163"/>
        <end position="2202"/>
    </location>
</feature>
<dbReference type="EMBL" id="BSDZ01000013">
    <property type="protein sequence ID" value="GLI62792.1"/>
    <property type="molecule type" value="Genomic_DNA"/>
</dbReference>
<feature type="compositionally biased region" description="Low complexity" evidence="1">
    <location>
        <begin position="29"/>
        <end position="38"/>
    </location>
</feature>
<evidence type="ECO:0000256" key="1">
    <source>
        <dbReference type="SAM" id="MobiDB-lite"/>
    </source>
</evidence>
<feature type="region of interest" description="Disordered" evidence="1">
    <location>
        <begin position="1448"/>
        <end position="1536"/>
    </location>
</feature>
<feature type="region of interest" description="Disordered" evidence="1">
    <location>
        <begin position="1786"/>
        <end position="1836"/>
    </location>
</feature>
<feature type="compositionally biased region" description="Polar residues" evidence="1">
    <location>
        <begin position="2050"/>
        <end position="2064"/>
    </location>
</feature>
<feature type="region of interest" description="Disordered" evidence="1">
    <location>
        <begin position="1192"/>
        <end position="1221"/>
    </location>
</feature>
<feature type="compositionally biased region" description="Low complexity" evidence="1">
    <location>
        <begin position="1523"/>
        <end position="1532"/>
    </location>
</feature>
<evidence type="ECO:0000313" key="2">
    <source>
        <dbReference type="EMBL" id="GLI62792.1"/>
    </source>
</evidence>
<feature type="region of interest" description="Disordered" evidence="1">
    <location>
        <begin position="2548"/>
        <end position="2571"/>
    </location>
</feature>
<feature type="region of interest" description="Disordered" evidence="1">
    <location>
        <begin position="1378"/>
        <end position="1410"/>
    </location>
</feature>